<dbReference type="WBParaSite" id="ACRNAN_Path_1350.g5307.t1">
    <property type="protein sequence ID" value="ACRNAN_Path_1350.g5307.t1"/>
    <property type="gene ID" value="ACRNAN_Path_1350.g5307"/>
</dbReference>
<organism evidence="3 4">
    <name type="scientific">Acrobeloides nanus</name>
    <dbReference type="NCBI Taxonomy" id="290746"/>
    <lineage>
        <taxon>Eukaryota</taxon>
        <taxon>Metazoa</taxon>
        <taxon>Ecdysozoa</taxon>
        <taxon>Nematoda</taxon>
        <taxon>Chromadorea</taxon>
        <taxon>Rhabditida</taxon>
        <taxon>Tylenchina</taxon>
        <taxon>Cephalobomorpha</taxon>
        <taxon>Cephaloboidea</taxon>
        <taxon>Cephalobidae</taxon>
        <taxon>Acrobeloides</taxon>
    </lineage>
</organism>
<proteinExistence type="predicted"/>
<feature type="signal peptide" evidence="2">
    <location>
        <begin position="1"/>
        <end position="22"/>
    </location>
</feature>
<feature type="compositionally biased region" description="Low complexity" evidence="1">
    <location>
        <begin position="223"/>
        <end position="235"/>
    </location>
</feature>
<feature type="region of interest" description="Disordered" evidence="1">
    <location>
        <begin position="142"/>
        <end position="235"/>
    </location>
</feature>
<feature type="compositionally biased region" description="Low complexity" evidence="1">
    <location>
        <begin position="176"/>
        <end position="211"/>
    </location>
</feature>
<dbReference type="AlphaFoldDB" id="A0A914BZF2"/>
<evidence type="ECO:0000313" key="4">
    <source>
        <dbReference type="WBParaSite" id="ACRNAN_Path_1350.g5307.t1"/>
    </source>
</evidence>
<accession>A0A914BZF2</accession>
<keyword evidence="3" id="KW-1185">Reference proteome</keyword>
<name>A0A914BZF2_9BILA</name>
<feature type="chain" id="PRO_5037633713" evidence="2">
    <location>
        <begin position="23"/>
        <end position="250"/>
    </location>
</feature>
<evidence type="ECO:0000313" key="3">
    <source>
        <dbReference type="Proteomes" id="UP000887540"/>
    </source>
</evidence>
<dbReference type="Proteomes" id="UP000887540">
    <property type="component" value="Unplaced"/>
</dbReference>
<evidence type="ECO:0000256" key="2">
    <source>
        <dbReference type="SAM" id="SignalP"/>
    </source>
</evidence>
<sequence length="250" mass="26310">MSYAGHATGQLYCVCFILLCFSTDPSPDFCTYRTFIDLGILNVNSSNIFTFDTTNRPVYGAWINPNSIKFVNNYHGFYVKMQIYNADRTNYQLIEKFYWPINESLNGVESGTADSSTGPNAGNFRTKVNLKWWTNNTAVNIPSTTPSLLRTTTTTPGGGGHSAEPTIAGITTEAGGSTDAPLTGTTTTAAGSGSTDIPPTGTTTTPGVTETAAGSGSTDTSQIGTSGTTDTLPTPTIADTIEASTNTEGM</sequence>
<protein>
    <submittedName>
        <fullName evidence="4">Uncharacterized protein</fullName>
    </submittedName>
</protein>
<evidence type="ECO:0000256" key="1">
    <source>
        <dbReference type="SAM" id="MobiDB-lite"/>
    </source>
</evidence>
<keyword evidence="2" id="KW-0732">Signal</keyword>
<reference evidence="4" key="1">
    <citation type="submission" date="2022-11" db="UniProtKB">
        <authorList>
            <consortium name="WormBaseParasite"/>
        </authorList>
    </citation>
    <scope>IDENTIFICATION</scope>
</reference>
<feature type="compositionally biased region" description="Low complexity" evidence="1">
    <location>
        <begin position="142"/>
        <end position="155"/>
    </location>
</feature>
<feature type="compositionally biased region" description="Polar residues" evidence="1">
    <location>
        <begin position="212"/>
        <end position="222"/>
    </location>
</feature>